<feature type="domain" description="KNTC1 third ARM-repeats" evidence="2">
    <location>
        <begin position="1197"/>
        <end position="1390"/>
    </location>
</feature>
<dbReference type="Pfam" id="PF24516">
    <property type="entry name" value="ARM_KNTC1_2nd"/>
    <property type="match status" value="1"/>
</dbReference>
<dbReference type="eggNOG" id="KOG4256">
    <property type="taxonomic scope" value="Eukaryota"/>
</dbReference>
<dbReference type="Pfam" id="PF10493">
    <property type="entry name" value="Rod_C"/>
    <property type="match status" value="1"/>
</dbReference>
<evidence type="ECO:0000259" key="1">
    <source>
        <dbReference type="Pfam" id="PF10493"/>
    </source>
</evidence>
<gene>
    <name evidence="4" type="ORF">SDRG_11280</name>
</gene>
<dbReference type="OMA" id="VLEFTRH"/>
<dbReference type="GO" id="GO:0000070">
    <property type="term" value="P:mitotic sister chromatid segregation"/>
    <property type="evidence" value="ECO:0007669"/>
    <property type="project" value="TreeGrafter"/>
</dbReference>
<sequence length="2059" mass="229087">MEATYGHERMEAFREEGDVPMHMNHCFLLDAGRRPRMLLAMAGAEGGSSRCVEMDLDASRWERCAAVTCISTIVHGSMELELRGLLDGSVQLARVGDDEQCTVLLTYPIAKDDAITQAQMAVRDGTLLDIFVLLRSGKLIAVEDVDLNDLAMDPPPALPTLFQKVRLRMAAVGAQTHAQHSSMMQLARNPTGSTTVFVANHGLAAVSRWTSGLVPSPGDPNKVSHSFIRDGSVTAASTTGPVLHLHLSDDAQLLVAVSSSCITWWDATTLTFLHEMPVERVVAAYALSHWSLAVACETDTVTVTVQVVSLQYRGLWRSTGDVTSCTSFAFPGQRNSVLVPCGPDLLLIGMTSENVIETYRVFQQQASLAPLGVSLLQQLCDDMQAPTHGVSKEAFQLAIWTHVQASPEAVGAILELTFPRSEDMDTLLDALESWAYDEQDGLADAALLARIASVQYKWTTFQLLCAPDVAPITLDAWLSFRSAPLEDVLRLLLTQGALSRLQVLWRRHVSADLVRAFTLELLPSDVSAHTVRSWILDDVLPAFEEYRVSLHDLTTAIVQRATALADEGDVDEARAWTELLRPQCIPKDRLWRYPPRHGDGHESPHDDLRALDVQLQQLAYLDEVHGFHLSLRAFQMASMAGIAMSMLDRVLVPDLMASELACHVQPLLALCDTVSLDDVLTEYIAEKATSSQLLQTTEAHRCRVLIPRIESVEKRAGAALSFLQAVRAPYDAAIVALAHEASVWPSLCRVELQAQLRVMELQDMCVAYGLRPFLATDALFASRFCRYICGQIDRHSALEDALQLARAFRHLHEHRIVVQFSQNVLASTWSDDRQGRLVAALKALATPMRWSAAVEVVQFGLLRLETHERTCEKDGLGHTLSYVLGLVSAVLTQYDAAKDGPHALLERTITLPLRRDLMKMAALYKEFGIALSLRTYQRDGSHTELLESQLQPWVKSLTQPTPSLKRKRVTQIVAVAQPPAASAEALAAVNTTQRLSSLLGHTPDQFRSFLALLAAKAGNTDQALRFARRSHPEQLKDIAVALLHHLVAVKRSVQHAPNINLAVELLTLAVLQNPRVITAWPLLKLASLLQHVYSFTDDQTRQRDAIFEALQSWRVYDEWYRGSSVVLAPSVLPLAVQYVMALWMHDGDEDRLVMASTPLLSHLVDAQAHPLAIKALLHMPTVPQDARSVLGRQLDHMLSVIMHAPRIDRDLALGYLLSMEQQSAYTAFKKQIVRENVYKDFARLQQLARIGSDAARNWQQIAFLNQCNELESNAKWWHHLNLLGIACEHKAFQSERRDVTVLQAIVPQLLQATSLDLYCVLEFTRQYNIPDSYPCLLFVKALLLDTSSTDYASRIVGVLEDIHQHELLQLLVSVLGNLPTRDYARLRFVLELLQQSNFGEQDEIANRLQVLSFLESFQPPLPFHELLHDPWAVLEPELSSASVVQLVSLSGPLDLDPDEMYMRLIKKLVLQHTTEQSLTLPFASFTEILQHLSSLQHKVTTTEWLSEKYKPPFQEHTVAALKFALLLTQAPPHAQQGDEAKLAFVGSEATTRLQLKLLRIQTDQCWLAAANHFAEDAAPTPCPSYTSPADVIGHLYETFGHLAHKQMSPLVNAMAAQVARLHRQSISSIRKDWMLRRLQQCAPPSNDAPGLWAAFSAGDDPNETALVDRLVYACADEPLAATGAALWAYASNPAPRSGVTYRAKHRALQLLVQLLRTLDASVESVLSGVTHAELLAMRQHCCHLARFEALQFPQAFGHFVQCDKAALVRGLWREHHTKRDVVDLLATLMLAYTIHDASLWQRILSQMTALEMFPSLFQLLRPLSRLPVLQASSMDMVALYNRVLLWPLQQLATASHLDDADVPRVQHVLSSIVLSLQQCPFLERLDLRGLVDALDGLTYMQLPLSIHDVAVECALTVPQQQARLAMLEMLVARDASYLVALLRVLFRLPLDRLEAGHRRCLSWVADRIVERQCTRDVLGQSEIAPSYCEFVASSSSPSPALDYVVAQLLEENRMGDANHVVELHLQARASPIETGLALEVYLAETTSPLLLGFRSDLLP</sequence>
<dbReference type="Pfam" id="PF24515">
    <property type="entry name" value="ARM_KNTC1_3rd"/>
    <property type="match status" value="1"/>
</dbReference>
<dbReference type="VEuPathDB" id="FungiDB:SDRG_11280"/>
<dbReference type="STRING" id="1156394.T0QC21"/>
<dbReference type="InterPro" id="IPR052802">
    <property type="entry name" value="KNTC1"/>
</dbReference>
<dbReference type="PANTHER" id="PTHR15688">
    <property type="entry name" value="KINETOCHORE-ASSOCIATED PROTEIN 1"/>
    <property type="match status" value="1"/>
</dbReference>
<dbReference type="GO" id="GO:0007094">
    <property type="term" value="P:mitotic spindle assembly checkpoint signaling"/>
    <property type="evidence" value="ECO:0007669"/>
    <property type="project" value="TreeGrafter"/>
</dbReference>
<dbReference type="PANTHER" id="PTHR15688:SF1">
    <property type="entry name" value="KINETOCHORE-ASSOCIATED PROTEIN 1"/>
    <property type="match status" value="1"/>
</dbReference>
<accession>T0QC21</accession>
<dbReference type="Proteomes" id="UP000030762">
    <property type="component" value="Unassembled WGS sequence"/>
</dbReference>
<dbReference type="EMBL" id="JH767171">
    <property type="protein sequence ID" value="EQC31095.1"/>
    <property type="molecule type" value="Genomic_DNA"/>
</dbReference>
<dbReference type="GO" id="GO:1990423">
    <property type="term" value="C:RZZ complex"/>
    <property type="evidence" value="ECO:0007669"/>
    <property type="project" value="TreeGrafter"/>
</dbReference>
<evidence type="ECO:0000259" key="2">
    <source>
        <dbReference type="Pfam" id="PF24515"/>
    </source>
</evidence>
<dbReference type="RefSeq" id="XP_008615534.1">
    <property type="nucleotide sequence ID" value="XM_008617312.1"/>
</dbReference>
<evidence type="ECO:0000313" key="5">
    <source>
        <dbReference type="Proteomes" id="UP000030762"/>
    </source>
</evidence>
<protein>
    <submittedName>
        <fullName evidence="4">Uncharacterized protein</fullName>
    </submittedName>
</protein>
<dbReference type="GO" id="GO:0005737">
    <property type="term" value="C:cytoplasm"/>
    <property type="evidence" value="ECO:0007669"/>
    <property type="project" value="TreeGrafter"/>
</dbReference>
<dbReference type="InterPro" id="IPR055404">
    <property type="entry name" value="ARM_KNTC1_2nd"/>
</dbReference>
<dbReference type="OrthoDB" id="78320at2759"/>
<reference evidence="4 5" key="1">
    <citation type="submission" date="2012-04" db="EMBL/GenBank/DDBJ databases">
        <title>The Genome Sequence of Saprolegnia declina VS20.</title>
        <authorList>
            <consortium name="The Broad Institute Genome Sequencing Platform"/>
            <person name="Russ C."/>
            <person name="Nusbaum C."/>
            <person name="Tyler B."/>
            <person name="van West P."/>
            <person name="Dieguez-Uribeondo J."/>
            <person name="de Bruijn I."/>
            <person name="Tripathy S."/>
            <person name="Jiang R."/>
            <person name="Young S.K."/>
            <person name="Zeng Q."/>
            <person name="Gargeya S."/>
            <person name="Fitzgerald M."/>
            <person name="Haas B."/>
            <person name="Abouelleil A."/>
            <person name="Alvarado L."/>
            <person name="Arachchi H.M."/>
            <person name="Berlin A."/>
            <person name="Chapman S.B."/>
            <person name="Goldberg J."/>
            <person name="Griggs A."/>
            <person name="Gujja S."/>
            <person name="Hansen M."/>
            <person name="Howarth C."/>
            <person name="Imamovic A."/>
            <person name="Larimer J."/>
            <person name="McCowen C."/>
            <person name="Montmayeur A."/>
            <person name="Murphy C."/>
            <person name="Neiman D."/>
            <person name="Pearson M."/>
            <person name="Priest M."/>
            <person name="Roberts A."/>
            <person name="Saif S."/>
            <person name="Shea T."/>
            <person name="Sisk P."/>
            <person name="Sykes S."/>
            <person name="Wortman J."/>
            <person name="Nusbaum C."/>
            <person name="Birren B."/>
        </authorList>
    </citation>
    <scope>NUCLEOTIDE SEQUENCE [LARGE SCALE GENOMIC DNA]</scope>
    <source>
        <strain evidence="4 5">VS20</strain>
    </source>
</reference>
<evidence type="ECO:0000313" key="4">
    <source>
        <dbReference type="EMBL" id="EQC31095.1"/>
    </source>
</evidence>
<evidence type="ECO:0000259" key="3">
    <source>
        <dbReference type="Pfam" id="PF24516"/>
    </source>
</evidence>
<feature type="domain" description="RZZ complex subunit KNTC1/ROD C-terminal" evidence="1">
    <location>
        <begin position="1421"/>
        <end position="1932"/>
    </location>
</feature>
<dbReference type="GO" id="GO:1903394">
    <property type="term" value="P:protein localization to kinetochore involved in kinetochore assembly"/>
    <property type="evidence" value="ECO:0007669"/>
    <property type="project" value="TreeGrafter"/>
</dbReference>
<name>T0QC21_SAPDV</name>
<dbReference type="GO" id="GO:0031267">
    <property type="term" value="F:small GTPase binding"/>
    <property type="evidence" value="ECO:0007669"/>
    <property type="project" value="TreeGrafter"/>
</dbReference>
<proteinExistence type="predicted"/>
<dbReference type="InParanoid" id="T0QC21"/>
<organism evidence="4 5">
    <name type="scientific">Saprolegnia diclina (strain VS20)</name>
    <dbReference type="NCBI Taxonomy" id="1156394"/>
    <lineage>
        <taxon>Eukaryota</taxon>
        <taxon>Sar</taxon>
        <taxon>Stramenopiles</taxon>
        <taxon>Oomycota</taxon>
        <taxon>Saprolegniomycetes</taxon>
        <taxon>Saprolegniales</taxon>
        <taxon>Saprolegniaceae</taxon>
        <taxon>Saprolegnia</taxon>
    </lineage>
</organism>
<dbReference type="InterPro" id="IPR055405">
    <property type="entry name" value="ARM_KNTC1_3rd"/>
</dbReference>
<dbReference type="GO" id="GO:0005828">
    <property type="term" value="C:kinetochore microtubule"/>
    <property type="evidence" value="ECO:0007669"/>
    <property type="project" value="TreeGrafter"/>
</dbReference>
<dbReference type="GeneID" id="19952007"/>
<dbReference type="InterPro" id="IPR019527">
    <property type="entry name" value="RZZ-complex_KNTC1/ROD_C"/>
</dbReference>
<keyword evidence="5" id="KW-1185">Reference proteome</keyword>
<feature type="domain" description="KNTC1 second ARM-repeats" evidence="3">
    <location>
        <begin position="690"/>
        <end position="817"/>
    </location>
</feature>